<evidence type="ECO:0000256" key="7">
    <source>
        <dbReference type="ARBA" id="ARBA00048505"/>
    </source>
</evidence>
<dbReference type="Proteomes" id="UP000029507">
    <property type="component" value="Chromosome"/>
</dbReference>
<dbReference type="Gene3D" id="3.60.15.10">
    <property type="entry name" value="Ribonuclease Z/Hydroxyacylglutathione hydrolase-like"/>
    <property type="match status" value="1"/>
</dbReference>
<dbReference type="AlphaFoldDB" id="A0A089LU38"/>
<comment type="cofactor">
    <cofactor evidence="1">
        <name>Zn(2+)</name>
        <dbReference type="ChEBI" id="CHEBI:29105"/>
    </cofactor>
</comment>
<keyword evidence="10" id="KW-1185">Reference proteome</keyword>
<evidence type="ECO:0000313" key="9">
    <source>
        <dbReference type="EMBL" id="AIQ62743.1"/>
    </source>
</evidence>
<evidence type="ECO:0000256" key="6">
    <source>
        <dbReference type="ARBA" id="ARBA00034301"/>
    </source>
</evidence>
<dbReference type="PANTHER" id="PTHR46233:SF3">
    <property type="entry name" value="HYDROXYACYLGLUTATHIONE HYDROLASE GLOC"/>
    <property type="match status" value="1"/>
</dbReference>
<dbReference type="SUPFAM" id="SSF56281">
    <property type="entry name" value="Metallo-hydrolase/oxidoreductase"/>
    <property type="match status" value="1"/>
</dbReference>
<dbReference type="PANTHER" id="PTHR46233">
    <property type="entry name" value="HYDROXYACYLGLUTATHIONE HYDROLASE GLOC"/>
    <property type="match status" value="1"/>
</dbReference>
<sequence>MNKFEIETVRSQKNELINYSYIVINRSSRTCAIIDPSWDMEGIDIILKRLNVQPSTVLLTHSHEDHVNLVHECVRRYNTEVYMSSREIEYYGYHCPNLNRVENMQELQIGNGKVICIETPGHSHGSMCFLVDDEFMFTGDTLFIEGCGTCTTEGADPKELYLSLQKIKSLLHGSVMIYPGHSFGKAPGFTFSYLLKNNIYLQLDNMELFVQFRMRKNQPMSYTYY</sequence>
<evidence type="ECO:0000256" key="3">
    <source>
        <dbReference type="ARBA" id="ARBA00022801"/>
    </source>
</evidence>
<name>A0A089LU38_9BACL</name>
<evidence type="ECO:0000256" key="5">
    <source>
        <dbReference type="ARBA" id="ARBA00034221"/>
    </source>
</evidence>
<comment type="catalytic activity">
    <reaction evidence="5">
        <text>3',5'-cyclic CMP + H2O = CMP + H(+)</text>
        <dbReference type="Rhea" id="RHEA:72675"/>
        <dbReference type="ChEBI" id="CHEBI:15377"/>
        <dbReference type="ChEBI" id="CHEBI:15378"/>
        <dbReference type="ChEBI" id="CHEBI:58003"/>
        <dbReference type="ChEBI" id="CHEBI:60377"/>
    </reaction>
    <physiologicalReaction direction="left-to-right" evidence="5">
        <dbReference type="Rhea" id="RHEA:72676"/>
    </physiologicalReaction>
</comment>
<reference evidence="9 10" key="1">
    <citation type="submission" date="2014-08" db="EMBL/GenBank/DDBJ databases">
        <title>Comparative genomics of the Paenibacillus odorifer group.</title>
        <authorList>
            <person name="den Bakker H.C."/>
            <person name="Tsai Y.-C."/>
            <person name="Martin N."/>
            <person name="Korlach J."/>
            <person name="Wiedmann M."/>
        </authorList>
    </citation>
    <scope>NUCLEOTIDE SEQUENCE [LARGE SCALE GENOMIC DNA]</scope>
    <source>
        <strain evidence="9 10">DSM 14472</strain>
    </source>
</reference>
<keyword evidence="3" id="KW-0378">Hydrolase</keyword>
<dbReference type="HOGENOM" id="CLU_030571_5_3_9"/>
<dbReference type="CDD" id="cd16275">
    <property type="entry name" value="BaeB-like_MBL-fold"/>
    <property type="match status" value="1"/>
</dbReference>
<evidence type="ECO:0000313" key="10">
    <source>
        <dbReference type="Proteomes" id="UP000029507"/>
    </source>
</evidence>
<evidence type="ECO:0000256" key="1">
    <source>
        <dbReference type="ARBA" id="ARBA00001947"/>
    </source>
</evidence>
<dbReference type="Pfam" id="PF00753">
    <property type="entry name" value="Lactamase_B"/>
    <property type="match status" value="1"/>
</dbReference>
<dbReference type="OrthoDB" id="9802248at2"/>
<evidence type="ECO:0000256" key="2">
    <source>
        <dbReference type="ARBA" id="ARBA00022723"/>
    </source>
</evidence>
<dbReference type="InterPro" id="IPR051453">
    <property type="entry name" value="MBL_Glyoxalase_II"/>
</dbReference>
<dbReference type="InterPro" id="IPR001279">
    <property type="entry name" value="Metallo-B-lactamas"/>
</dbReference>
<dbReference type="EMBL" id="CP009286">
    <property type="protein sequence ID" value="AIQ62743.1"/>
    <property type="molecule type" value="Genomic_DNA"/>
</dbReference>
<protein>
    <recommendedName>
        <fullName evidence="8">Metallo-beta-lactamase domain-containing protein</fullName>
    </recommendedName>
</protein>
<dbReference type="KEGG" id="pste:PSTEL_06135"/>
<dbReference type="GO" id="GO:0046872">
    <property type="term" value="F:metal ion binding"/>
    <property type="evidence" value="ECO:0007669"/>
    <property type="project" value="UniProtKB-KW"/>
</dbReference>
<dbReference type="InterPro" id="IPR036866">
    <property type="entry name" value="RibonucZ/Hydroxyglut_hydro"/>
</dbReference>
<keyword evidence="2" id="KW-0479">Metal-binding</keyword>
<dbReference type="GO" id="GO:0016787">
    <property type="term" value="F:hydrolase activity"/>
    <property type="evidence" value="ECO:0007669"/>
    <property type="project" value="UniProtKB-KW"/>
</dbReference>
<comment type="function">
    <text evidence="6">Counteracts the endogenous Pycsar antiviral defense system. Phosphodiesterase that enables metal-dependent hydrolysis of host cyclic nucleotide Pycsar defense signals such as cCMP and cUMP.</text>
</comment>
<organism evidence="9 10">
    <name type="scientific">Paenibacillus stellifer</name>
    <dbReference type="NCBI Taxonomy" id="169760"/>
    <lineage>
        <taxon>Bacteria</taxon>
        <taxon>Bacillati</taxon>
        <taxon>Bacillota</taxon>
        <taxon>Bacilli</taxon>
        <taxon>Bacillales</taxon>
        <taxon>Paenibacillaceae</taxon>
        <taxon>Paenibacillus</taxon>
    </lineage>
</organism>
<gene>
    <name evidence="9" type="ORF">PSTEL_06135</name>
</gene>
<feature type="domain" description="Metallo-beta-lactamase" evidence="8">
    <location>
        <begin position="17"/>
        <end position="181"/>
    </location>
</feature>
<comment type="catalytic activity">
    <reaction evidence="7">
        <text>3',5'-cyclic UMP + H2O = UMP + H(+)</text>
        <dbReference type="Rhea" id="RHEA:70575"/>
        <dbReference type="ChEBI" id="CHEBI:15377"/>
        <dbReference type="ChEBI" id="CHEBI:15378"/>
        <dbReference type="ChEBI" id="CHEBI:57865"/>
        <dbReference type="ChEBI" id="CHEBI:184387"/>
    </reaction>
    <physiologicalReaction direction="left-to-right" evidence="7">
        <dbReference type="Rhea" id="RHEA:70576"/>
    </physiologicalReaction>
</comment>
<evidence type="ECO:0000259" key="8">
    <source>
        <dbReference type="SMART" id="SM00849"/>
    </source>
</evidence>
<accession>A0A089LU38</accession>
<dbReference type="SMART" id="SM00849">
    <property type="entry name" value="Lactamase_B"/>
    <property type="match status" value="1"/>
</dbReference>
<evidence type="ECO:0000256" key="4">
    <source>
        <dbReference type="ARBA" id="ARBA00022833"/>
    </source>
</evidence>
<dbReference type="RefSeq" id="WP_038694122.1">
    <property type="nucleotide sequence ID" value="NZ_CP009286.1"/>
</dbReference>
<dbReference type="STRING" id="169760.PSTEL_06135"/>
<keyword evidence="4" id="KW-0862">Zinc</keyword>
<proteinExistence type="predicted"/>